<dbReference type="GeneID" id="100679054"/>
<dbReference type="InterPro" id="IPR000210">
    <property type="entry name" value="BTB/POZ_dom"/>
</dbReference>
<dbReference type="PROSITE" id="PS50097">
    <property type="entry name" value="BTB"/>
    <property type="match status" value="1"/>
</dbReference>
<dbReference type="SMART" id="SM00225">
    <property type="entry name" value="BTB"/>
    <property type="match status" value="1"/>
</dbReference>
<organism evidence="2 3">
    <name type="scientific">Nasonia vitripennis</name>
    <name type="common">Parasitic wasp</name>
    <dbReference type="NCBI Taxonomy" id="7425"/>
    <lineage>
        <taxon>Eukaryota</taxon>
        <taxon>Metazoa</taxon>
        <taxon>Ecdysozoa</taxon>
        <taxon>Arthropoda</taxon>
        <taxon>Hexapoda</taxon>
        <taxon>Insecta</taxon>
        <taxon>Pterygota</taxon>
        <taxon>Neoptera</taxon>
        <taxon>Endopterygota</taxon>
        <taxon>Hymenoptera</taxon>
        <taxon>Apocrita</taxon>
        <taxon>Proctotrupomorpha</taxon>
        <taxon>Chalcidoidea</taxon>
        <taxon>Pteromalidae</taxon>
        <taxon>Pteromalinae</taxon>
        <taxon>Nasonia</taxon>
    </lineage>
</organism>
<dbReference type="KEGG" id="nvi:100679054"/>
<feature type="domain" description="BTB" evidence="1">
    <location>
        <begin position="47"/>
        <end position="115"/>
    </location>
</feature>
<dbReference type="Gene3D" id="1.25.40.420">
    <property type="match status" value="1"/>
</dbReference>
<accession>A0A7M7PXU2</accession>
<evidence type="ECO:0000259" key="1">
    <source>
        <dbReference type="PROSITE" id="PS50097"/>
    </source>
</evidence>
<proteinExistence type="predicted"/>
<dbReference type="InParanoid" id="A0A7M7PXU2"/>
<dbReference type="RefSeq" id="XP_031776819.1">
    <property type="nucleotide sequence ID" value="XM_031920959.2"/>
</dbReference>
<dbReference type="Proteomes" id="UP000002358">
    <property type="component" value="Chromosome 1"/>
</dbReference>
<dbReference type="PANTHER" id="PTHR24413">
    <property type="entry name" value="SPECKLE-TYPE POZ PROTEIN"/>
    <property type="match status" value="1"/>
</dbReference>
<keyword evidence="3" id="KW-1185">Reference proteome</keyword>
<dbReference type="OrthoDB" id="6426113at2759"/>
<dbReference type="InterPro" id="IPR011333">
    <property type="entry name" value="SKP1/BTB/POZ_sf"/>
</dbReference>
<dbReference type="Gene3D" id="3.30.710.10">
    <property type="entry name" value="Potassium Channel Kv1.1, Chain A"/>
    <property type="match status" value="1"/>
</dbReference>
<dbReference type="AlphaFoldDB" id="A0A7M7PXU2"/>
<name>A0A7M7PXU2_NASVI</name>
<dbReference type="Pfam" id="PF00651">
    <property type="entry name" value="BTB"/>
    <property type="match status" value="1"/>
</dbReference>
<dbReference type="CDD" id="cd14733">
    <property type="entry name" value="BACK"/>
    <property type="match status" value="1"/>
</dbReference>
<dbReference type="OMA" id="TDAIMIN"/>
<reference evidence="2" key="1">
    <citation type="submission" date="2021-01" db="UniProtKB">
        <authorList>
            <consortium name="EnsemblMetazoa"/>
        </authorList>
    </citation>
    <scope>IDENTIFICATION</scope>
</reference>
<evidence type="ECO:0000313" key="2">
    <source>
        <dbReference type="EnsemblMetazoa" id="XP_031776819"/>
    </source>
</evidence>
<evidence type="ECO:0000313" key="3">
    <source>
        <dbReference type="Proteomes" id="UP000002358"/>
    </source>
</evidence>
<protein>
    <recommendedName>
        <fullName evidence="1">BTB domain-containing protein</fullName>
    </recommendedName>
</protein>
<dbReference type="EnsemblMetazoa" id="XM_031920959">
    <property type="protein sequence ID" value="XP_031776819"/>
    <property type="gene ID" value="LOC100679054"/>
</dbReference>
<sequence>MSGIVNEETKAAELESQEQINDDDLSRLVDNFSSACLAHNNNKAAGEMIYLFCATKGKSIKVHKCLFAHKSSVFADMFVSAEMMEQDVVAIPDTEYNVLEEMVRYVYTGKVRDIDALACQLAVVADTYALDGLKTMCEMRMSKNFNLDNVIVRLELAEKLRMPPVMEKAMTFVVANAVNVSAKPEFQKLSGHILSQLFSKLANHF</sequence>
<dbReference type="SMR" id="A0A7M7PXU2"/>
<dbReference type="SUPFAM" id="SSF54695">
    <property type="entry name" value="POZ domain"/>
    <property type="match status" value="1"/>
</dbReference>